<dbReference type="InterPro" id="IPR016191">
    <property type="entry name" value="Ribonuclease/ribotoxin"/>
</dbReference>
<keyword evidence="2" id="KW-0378">Hydrolase</keyword>
<name>A0A255GH01_9ACTN</name>
<evidence type="ECO:0000256" key="3">
    <source>
        <dbReference type="SAM" id="MobiDB-lite"/>
    </source>
</evidence>
<dbReference type="Pfam" id="PF00545">
    <property type="entry name" value="Ribonuclease"/>
    <property type="match status" value="1"/>
</dbReference>
<dbReference type="GO" id="GO:0003723">
    <property type="term" value="F:RNA binding"/>
    <property type="evidence" value="ECO:0007669"/>
    <property type="project" value="InterPro"/>
</dbReference>
<keyword evidence="5" id="KW-1185">Reference proteome</keyword>
<dbReference type="AlphaFoldDB" id="A0A255GH01"/>
<proteinExistence type="predicted"/>
<keyword evidence="1" id="KW-0540">Nuclease</keyword>
<dbReference type="Gene3D" id="3.10.450.30">
    <property type="entry name" value="Microbial ribonucleases"/>
    <property type="match status" value="1"/>
</dbReference>
<dbReference type="GO" id="GO:0016787">
    <property type="term" value="F:hydrolase activity"/>
    <property type="evidence" value="ECO:0007669"/>
    <property type="project" value="UniProtKB-KW"/>
</dbReference>
<sequence>MAIGLYACKQQPGTGSGATPVAGATKTGTAQPAKSSGAKATGTKTGGAKTTAARGGGATDPASGLRWIDAAELPAEARTTLQLIDRGGPYPYDKDGATFGNFEGILPQQPRGYYKEYTVKTPGEGDRGARRIVTGNNDKEFFWTPDHYASFARIRR</sequence>
<evidence type="ECO:0000313" key="4">
    <source>
        <dbReference type="EMBL" id="OYO14861.1"/>
    </source>
</evidence>
<protein>
    <submittedName>
        <fullName evidence="4">Ribonuclease</fullName>
    </submittedName>
</protein>
<feature type="region of interest" description="Disordered" evidence="3">
    <location>
        <begin position="11"/>
        <end position="63"/>
    </location>
</feature>
<organism evidence="4 5">
    <name type="scientific">Enemella evansiae</name>
    <dbReference type="NCBI Taxonomy" id="2016499"/>
    <lineage>
        <taxon>Bacteria</taxon>
        <taxon>Bacillati</taxon>
        <taxon>Actinomycetota</taxon>
        <taxon>Actinomycetes</taxon>
        <taxon>Propionibacteriales</taxon>
        <taxon>Propionibacteriaceae</taxon>
        <taxon>Enemella</taxon>
    </lineage>
</organism>
<dbReference type="InterPro" id="IPR000026">
    <property type="entry name" value="N1-like"/>
</dbReference>
<accession>A0A255GH01</accession>
<dbReference type="OrthoDB" id="5326845at2"/>
<evidence type="ECO:0000313" key="5">
    <source>
        <dbReference type="Proteomes" id="UP000215896"/>
    </source>
</evidence>
<evidence type="ECO:0000256" key="2">
    <source>
        <dbReference type="ARBA" id="ARBA00022801"/>
    </source>
</evidence>
<feature type="compositionally biased region" description="Low complexity" evidence="3">
    <location>
        <begin position="33"/>
        <end position="53"/>
    </location>
</feature>
<comment type="caution">
    <text evidence="4">The sequence shown here is derived from an EMBL/GenBank/DDBJ whole genome shotgun (WGS) entry which is preliminary data.</text>
</comment>
<evidence type="ECO:0000256" key="1">
    <source>
        <dbReference type="ARBA" id="ARBA00022722"/>
    </source>
</evidence>
<dbReference type="GO" id="GO:0004521">
    <property type="term" value="F:RNA endonuclease activity"/>
    <property type="evidence" value="ECO:0007669"/>
    <property type="project" value="InterPro"/>
</dbReference>
<dbReference type="SUPFAM" id="SSF53933">
    <property type="entry name" value="Microbial ribonucleases"/>
    <property type="match status" value="1"/>
</dbReference>
<gene>
    <name evidence="4" type="ORF">CGZ94_09245</name>
</gene>
<dbReference type="EMBL" id="NMVO01000012">
    <property type="protein sequence ID" value="OYO14861.1"/>
    <property type="molecule type" value="Genomic_DNA"/>
</dbReference>
<dbReference type="Proteomes" id="UP000215896">
    <property type="component" value="Unassembled WGS sequence"/>
</dbReference>
<reference evidence="4 5" key="1">
    <citation type="submission" date="2017-07" db="EMBL/GenBank/DDBJ databases">
        <title>Draft whole genome sequences of clinical Proprionibacteriaceae strains.</title>
        <authorList>
            <person name="Bernier A.-M."/>
            <person name="Bernard K."/>
            <person name="Domingo M.-C."/>
        </authorList>
    </citation>
    <scope>NUCLEOTIDE SEQUENCE [LARGE SCALE GENOMIC DNA]</scope>
    <source>
        <strain evidence="4 5">NML 030167</strain>
    </source>
</reference>